<organism evidence="6 7">
    <name type="scientific">Rhodotorula mucilaginosa</name>
    <name type="common">Yeast</name>
    <name type="synonym">Rhodotorula rubra</name>
    <dbReference type="NCBI Taxonomy" id="5537"/>
    <lineage>
        <taxon>Eukaryota</taxon>
        <taxon>Fungi</taxon>
        <taxon>Dikarya</taxon>
        <taxon>Basidiomycota</taxon>
        <taxon>Pucciniomycotina</taxon>
        <taxon>Microbotryomycetes</taxon>
        <taxon>Sporidiobolales</taxon>
        <taxon>Sporidiobolaceae</taxon>
        <taxon>Rhodotorula</taxon>
    </lineage>
</organism>
<dbReference type="GO" id="GO:0005634">
    <property type="term" value="C:nucleus"/>
    <property type="evidence" value="ECO:0007669"/>
    <property type="project" value="UniProtKB-SubCell"/>
</dbReference>
<dbReference type="Proteomes" id="UP000777482">
    <property type="component" value="Unassembled WGS sequence"/>
</dbReference>
<dbReference type="InterPro" id="IPR016073">
    <property type="entry name" value="Skp1_comp_POZ"/>
</dbReference>
<dbReference type="AlphaFoldDB" id="A0A9P6VU80"/>
<proteinExistence type="inferred from homology"/>
<dbReference type="SUPFAM" id="SSF54695">
    <property type="entry name" value="POZ domain"/>
    <property type="match status" value="1"/>
</dbReference>
<keyword evidence="7" id="KW-1185">Reference proteome</keyword>
<dbReference type="GO" id="GO:0003746">
    <property type="term" value="F:translation elongation factor activity"/>
    <property type="evidence" value="ECO:0007669"/>
    <property type="project" value="UniProtKB-KW"/>
</dbReference>
<reference evidence="6 7" key="1">
    <citation type="submission" date="2020-11" db="EMBL/GenBank/DDBJ databases">
        <title>Kefir isolates.</title>
        <authorList>
            <person name="Marcisauskas S."/>
            <person name="Kim Y."/>
            <person name="Blasche S."/>
        </authorList>
    </citation>
    <scope>NUCLEOTIDE SEQUENCE [LARGE SCALE GENOMIC DNA]</scope>
    <source>
        <strain evidence="6 7">KR</strain>
    </source>
</reference>
<comment type="subcellular location">
    <subcellularLocation>
        <location evidence="1">Nucleus</location>
    </subcellularLocation>
</comment>
<evidence type="ECO:0000256" key="2">
    <source>
        <dbReference type="ARBA" id="ARBA00009993"/>
    </source>
</evidence>
<protein>
    <recommendedName>
        <fullName evidence="3">Elongin-C</fullName>
    </recommendedName>
</protein>
<dbReference type="PANTHER" id="PTHR20648">
    <property type="entry name" value="ELONGIN-C"/>
    <property type="match status" value="1"/>
</dbReference>
<dbReference type="Gene3D" id="3.30.710.10">
    <property type="entry name" value="Potassium Channel Kv1.1, Chain A"/>
    <property type="match status" value="1"/>
</dbReference>
<dbReference type="Pfam" id="PF03931">
    <property type="entry name" value="Skp1_POZ"/>
    <property type="match status" value="1"/>
</dbReference>
<keyword evidence="6" id="KW-0648">Protein biosynthesis</keyword>
<dbReference type="CDD" id="cd18321">
    <property type="entry name" value="BTB_POZ_EloC"/>
    <property type="match status" value="1"/>
</dbReference>
<sequence>MAAAEAENPWVTLVSSDGHRYILPRQAALGSEMIKTTLSSDFAETVSSRIELPDQRAEIVEKVAEYLVYKDRYKETKGEIPDFKDRIKPEIALEILDDPIYLVAARRAPRAGFIWAAPSHRWIRSKKRPLAMTTTDWPLATELRHCFLSRDRPMGWARCVIHRADYAGTRPEDEVAGPPLLAMADIRLMELDPAEPKDWFLCKAVIDERRTCRRTRLTVDIRQTYMEVERDIVAAQWHLFAAFHPDDGGDRLTDALQDFRDRNEAVFGTVAREWQQHNPRYFAVYIAVLTNLSVRLQQKVRRMQQHHLQGATRYEKCMTCVAPLLQQHAVNGVLQSAGSITDARDLANMPARANNFLEWLANPPRTMGSLLFSTIWVGAWQCGMAKPCGSGDQDLTAELEAMSQDLAIWTKKNTNVARDYKRRTWNYCGALTKQDMHQARVINETAVQNVLDRLYGQTHRKTGSTREMLDRPESEEFTLHNLGRQSVFKPRLGYRQRLIYGTAVQRSG</sequence>
<keyword evidence="4" id="KW-0539">Nucleus</keyword>
<dbReference type="InterPro" id="IPR039948">
    <property type="entry name" value="ELC1"/>
</dbReference>
<evidence type="ECO:0000256" key="3">
    <source>
        <dbReference type="ARBA" id="ARBA00021347"/>
    </source>
</evidence>
<dbReference type="InterPro" id="IPR001232">
    <property type="entry name" value="SKP1-like"/>
</dbReference>
<evidence type="ECO:0000256" key="1">
    <source>
        <dbReference type="ARBA" id="ARBA00004123"/>
    </source>
</evidence>
<evidence type="ECO:0000313" key="6">
    <source>
        <dbReference type="EMBL" id="KAG0653960.1"/>
    </source>
</evidence>
<feature type="domain" description="SKP1 component POZ" evidence="5">
    <location>
        <begin position="10"/>
        <end position="69"/>
    </location>
</feature>
<name>A0A9P6VU80_RHOMI</name>
<keyword evidence="6" id="KW-0251">Elongation factor</keyword>
<dbReference type="SMART" id="SM00512">
    <property type="entry name" value="Skp1"/>
    <property type="match status" value="1"/>
</dbReference>
<comment type="caution">
    <text evidence="6">The sequence shown here is derived from an EMBL/GenBank/DDBJ whole genome shotgun (WGS) entry which is preliminary data.</text>
</comment>
<dbReference type="EMBL" id="PUHQ01000167">
    <property type="protein sequence ID" value="KAG0653960.1"/>
    <property type="molecule type" value="Genomic_DNA"/>
</dbReference>
<dbReference type="GO" id="GO:0006511">
    <property type="term" value="P:ubiquitin-dependent protein catabolic process"/>
    <property type="evidence" value="ECO:0007669"/>
    <property type="project" value="InterPro"/>
</dbReference>
<evidence type="ECO:0000256" key="4">
    <source>
        <dbReference type="ARBA" id="ARBA00023242"/>
    </source>
</evidence>
<comment type="similarity">
    <text evidence="2">Belongs to the SKP1 family.</text>
</comment>
<accession>A0A9P6VU80</accession>
<dbReference type="OrthoDB" id="249087at2759"/>
<evidence type="ECO:0000259" key="5">
    <source>
        <dbReference type="Pfam" id="PF03931"/>
    </source>
</evidence>
<dbReference type="FunFam" id="3.30.710.10:FF:000035">
    <property type="entry name" value="Elongin C transcription elongation factor"/>
    <property type="match status" value="1"/>
</dbReference>
<dbReference type="InterPro" id="IPR011333">
    <property type="entry name" value="SKP1/BTB/POZ_sf"/>
</dbReference>
<evidence type="ECO:0000313" key="7">
    <source>
        <dbReference type="Proteomes" id="UP000777482"/>
    </source>
</evidence>
<gene>
    <name evidence="6" type="primary">TCEB1</name>
    <name evidence="6" type="ORF">C6P46_002042</name>
</gene>